<dbReference type="EMBL" id="CAWUHC010000010">
    <property type="protein sequence ID" value="CAK7213668.1"/>
    <property type="molecule type" value="Genomic_DNA"/>
</dbReference>
<dbReference type="Proteomes" id="UP001642406">
    <property type="component" value="Unassembled WGS sequence"/>
</dbReference>
<organism evidence="9 10">
    <name type="scientific">Sporothrix bragantina</name>
    <dbReference type="NCBI Taxonomy" id="671064"/>
    <lineage>
        <taxon>Eukaryota</taxon>
        <taxon>Fungi</taxon>
        <taxon>Dikarya</taxon>
        <taxon>Ascomycota</taxon>
        <taxon>Pezizomycotina</taxon>
        <taxon>Sordariomycetes</taxon>
        <taxon>Sordariomycetidae</taxon>
        <taxon>Ophiostomatales</taxon>
        <taxon>Ophiostomataceae</taxon>
        <taxon>Sporothrix</taxon>
    </lineage>
</organism>
<protein>
    <recommendedName>
        <fullName evidence="8">Rhodopsin domain-containing protein</fullName>
    </recommendedName>
</protein>
<dbReference type="InterPro" id="IPR049326">
    <property type="entry name" value="Rhodopsin_dom_fungi"/>
</dbReference>
<evidence type="ECO:0000256" key="7">
    <source>
        <dbReference type="SAM" id="Phobius"/>
    </source>
</evidence>
<evidence type="ECO:0000256" key="3">
    <source>
        <dbReference type="ARBA" id="ARBA00022989"/>
    </source>
</evidence>
<feature type="region of interest" description="Disordered" evidence="6">
    <location>
        <begin position="281"/>
        <end position="319"/>
    </location>
</feature>
<evidence type="ECO:0000256" key="6">
    <source>
        <dbReference type="SAM" id="MobiDB-lite"/>
    </source>
</evidence>
<evidence type="ECO:0000256" key="4">
    <source>
        <dbReference type="ARBA" id="ARBA00023136"/>
    </source>
</evidence>
<gene>
    <name evidence="9" type="ORF">SBRCBS47491_001883</name>
</gene>
<comment type="similarity">
    <text evidence="5">Belongs to the SAT4 family.</text>
</comment>
<evidence type="ECO:0000259" key="8">
    <source>
        <dbReference type="Pfam" id="PF20684"/>
    </source>
</evidence>
<reference evidence="9 10" key="1">
    <citation type="submission" date="2024-01" db="EMBL/GenBank/DDBJ databases">
        <authorList>
            <person name="Allen C."/>
            <person name="Tagirdzhanova G."/>
        </authorList>
    </citation>
    <scope>NUCLEOTIDE SEQUENCE [LARGE SCALE GENOMIC DNA]</scope>
</reference>
<keyword evidence="3 7" id="KW-1133">Transmembrane helix</keyword>
<feature type="compositionally biased region" description="Basic residues" evidence="6">
    <location>
        <begin position="290"/>
        <end position="310"/>
    </location>
</feature>
<feature type="transmembrane region" description="Helical" evidence="7">
    <location>
        <begin position="207"/>
        <end position="228"/>
    </location>
</feature>
<evidence type="ECO:0000313" key="9">
    <source>
        <dbReference type="EMBL" id="CAK7213668.1"/>
    </source>
</evidence>
<dbReference type="PANTHER" id="PTHR33048">
    <property type="entry name" value="PTH11-LIKE INTEGRAL MEMBRANE PROTEIN (AFU_ORTHOLOGUE AFUA_5G11245)"/>
    <property type="match status" value="1"/>
</dbReference>
<feature type="transmembrane region" description="Helical" evidence="7">
    <location>
        <begin position="130"/>
        <end position="160"/>
    </location>
</feature>
<feature type="transmembrane region" description="Helical" evidence="7">
    <location>
        <begin position="52"/>
        <end position="75"/>
    </location>
</feature>
<evidence type="ECO:0000256" key="2">
    <source>
        <dbReference type="ARBA" id="ARBA00022692"/>
    </source>
</evidence>
<dbReference type="PANTHER" id="PTHR33048:SF47">
    <property type="entry name" value="INTEGRAL MEMBRANE PROTEIN-RELATED"/>
    <property type="match status" value="1"/>
</dbReference>
<evidence type="ECO:0000313" key="10">
    <source>
        <dbReference type="Proteomes" id="UP001642406"/>
    </source>
</evidence>
<keyword evidence="2 7" id="KW-0812">Transmembrane</keyword>
<accession>A0ABP0B2D4</accession>
<dbReference type="Pfam" id="PF20684">
    <property type="entry name" value="Fung_rhodopsin"/>
    <property type="match status" value="1"/>
</dbReference>
<feature type="domain" description="Rhodopsin" evidence="8">
    <location>
        <begin position="36"/>
        <end position="271"/>
    </location>
</feature>
<evidence type="ECO:0000256" key="5">
    <source>
        <dbReference type="ARBA" id="ARBA00038359"/>
    </source>
</evidence>
<keyword evidence="10" id="KW-1185">Reference proteome</keyword>
<comment type="subcellular location">
    <subcellularLocation>
        <location evidence="1">Membrane</location>
        <topology evidence="1">Multi-pass membrane protein</topology>
    </subcellularLocation>
</comment>
<feature type="transmembrane region" description="Helical" evidence="7">
    <location>
        <begin position="16"/>
        <end position="40"/>
    </location>
</feature>
<proteinExistence type="inferred from homology"/>
<sequence length="370" mass="40745">MVSQDVHHAPFVESRATLVIVVAVVFAVLSLGMLLLRLYLRCRILKATGLDDWTMLVAQILALAVSAMTVVETRYGLGRHLKDVSPENEVNQLTYLYINVILYNLTMNVIKISFLLQYDRIFQADGIRTVCFGMMIFVVVWAIVQGLLLGLACVPLSLLLPTTARWCLPTLPVWYASAAVHMVTDAIIFLVPLPSVVRLQLPLRQKLAVLSIFCLGFGVCVISVVRALTLHAAADVHDPTWNNTNTAVWSVVEMHCAILCSSVPTLRPLIMRTRSGIKSTLSRTTTTLRGHSRSRSRSLSKSHSRSRSRSRAVNTPRTVDIEAGRLQHDPMPELHLVDLEALARGLGPSISEALEARSQVVTKGPGKVAS</sequence>
<feature type="transmembrane region" description="Helical" evidence="7">
    <location>
        <begin position="95"/>
        <end position="118"/>
    </location>
</feature>
<feature type="transmembrane region" description="Helical" evidence="7">
    <location>
        <begin position="248"/>
        <end position="270"/>
    </location>
</feature>
<dbReference type="InterPro" id="IPR052337">
    <property type="entry name" value="SAT4-like"/>
</dbReference>
<keyword evidence="4 7" id="KW-0472">Membrane</keyword>
<feature type="transmembrane region" description="Helical" evidence="7">
    <location>
        <begin position="172"/>
        <end position="195"/>
    </location>
</feature>
<comment type="caution">
    <text evidence="9">The sequence shown here is derived from an EMBL/GenBank/DDBJ whole genome shotgun (WGS) entry which is preliminary data.</text>
</comment>
<evidence type="ECO:0000256" key="1">
    <source>
        <dbReference type="ARBA" id="ARBA00004141"/>
    </source>
</evidence>
<name>A0ABP0B2D4_9PEZI</name>